<comment type="subcellular location">
    <subcellularLocation>
        <location evidence="5">Cytoplasm</location>
    </subcellularLocation>
    <text evidence="5">Localizes to the division site, in a FtsZ-dependent manner.</text>
</comment>
<dbReference type="STRING" id="1216932.CM240_1598"/>
<reference evidence="7 8" key="1">
    <citation type="submission" date="2013-11" db="EMBL/GenBank/DDBJ databases">
        <title>Complete genome sequence of Clostridum sp. M2/40.</title>
        <authorList>
            <person name="Wibberg D."/>
            <person name="Puehler A."/>
            <person name="Schlueter A."/>
        </authorList>
    </citation>
    <scope>NUCLEOTIDE SEQUENCE [LARGE SCALE GENOMIC DNA]</scope>
    <source>
        <strain evidence="8">M2/40</strain>
    </source>
</reference>
<comment type="subunit">
    <text evidence="5">Homodimer. Interacts with FtsZ.</text>
</comment>
<name>W6RVN0_9CLOT</name>
<dbReference type="PANTHER" id="PTHR35798">
    <property type="entry name" value="CELL DIVISION PROTEIN SEPF"/>
    <property type="match status" value="1"/>
</dbReference>
<keyword evidence="2 5" id="KW-0717">Septation</keyword>
<proteinExistence type="inferred from homology"/>
<keyword evidence="5" id="KW-0963">Cytoplasm</keyword>
<dbReference type="GO" id="GO:0043093">
    <property type="term" value="P:FtsZ-dependent cytokinesis"/>
    <property type="evidence" value="ECO:0007669"/>
    <property type="project" value="UniProtKB-UniRule"/>
</dbReference>
<accession>W6RVN0</accession>
<keyword evidence="1 5" id="KW-0132">Cell division</keyword>
<dbReference type="Pfam" id="PF04472">
    <property type="entry name" value="SepF"/>
    <property type="match status" value="1"/>
</dbReference>
<dbReference type="InterPro" id="IPR038594">
    <property type="entry name" value="SepF-like_sf"/>
</dbReference>
<dbReference type="GO" id="GO:0000917">
    <property type="term" value="P:division septum assembly"/>
    <property type="evidence" value="ECO:0007669"/>
    <property type="project" value="UniProtKB-KW"/>
</dbReference>
<dbReference type="PATRIC" id="fig|1216932.3.peg.1591"/>
<dbReference type="RefSeq" id="WP_044038095.1">
    <property type="nucleotide sequence ID" value="NZ_HG917868.1"/>
</dbReference>
<dbReference type="GO" id="GO:0005737">
    <property type="term" value="C:cytoplasm"/>
    <property type="evidence" value="ECO:0007669"/>
    <property type="project" value="UniProtKB-SubCell"/>
</dbReference>
<keyword evidence="3 5" id="KW-0131">Cell cycle</keyword>
<dbReference type="PANTHER" id="PTHR35798:SF1">
    <property type="entry name" value="CELL DIVISION PROTEIN SEPF"/>
    <property type="match status" value="1"/>
</dbReference>
<dbReference type="HAMAP" id="MF_01197">
    <property type="entry name" value="SepF"/>
    <property type="match status" value="1"/>
</dbReference>
<dbReference type="Gene3D" id="3.30.110.150">
    <property type="entry name" value="SepF-like protein"/>
    <property type="match status" value="1"/>
</dbReference>
<evidence type="ECO:0000256" key="2">
    <source>
        <dbReference type="ARBA" id="ARBA00023210"/>
    </source>
</evidence>
<keyword evidence="8" id="KW-1185">Reference proteome</keyword>
<dbReference type="Proteomes" id="UP000019426">
    <property type="component" value="Chromosome M2/40_rep1"/>
</dbReference>
<dbReference type="InterPro" id="IPR023052">
    <property type="entry name" value="Cell_div_SepF"/>
</dbReference>
<dbReference type="OrthoDB" id="9815206at2"/>
<dbReference type="InterPro" id="IPR007561">
    <property type="entry name" value="Cell_div_SepF/SepF-rel"/>
</dbReference>
<evidence type="ECO:0000256" key="6">
    <source>
        <dbReference type="SAM" id="Coils"/>
    </source>
</evidence>
<dbReference type="eggNOG" id="COG1799">
    <property type="taxonomic scope" value="Bacteria"/>
</dbReference>
<feature type="coiled-coil region" evidence="6">
    <location>
        <begin position="11"/>
        <end position="38"/>
    </location>
</feature>
<evidence type="ECO:0000256" key="1">
    <source>
        <dbReference type="ARBA" id="ARBA00022618"/>
    </source>
</evidence>
<evidence type="ECO:0000256" key="3">
    <source>
        <dbReference type="ARBA" id="ARBA00023306"/>
    </source>
</evidence>
<organism evidence="7 8">
    <name type="scientific">Clostridium bornimense</name>
    <dbReference type="NCBI Taxonomy" id="1216932"/>
    <lineage>
        <taxon>Bacteria</taxon>
        <taxon>Bacillati</taxon>
        <taxon>Bacillota</taxon>
        <taxon>Clostridia</taxon>
        <taxon>Eubacteriales</taxon>
        <taxon>Clostridiaceae</taxon>
        <taxon>Clostridium</taxon>
    </lineage>
</organism>
<protein>
    <recommendedName>
        <fullName evidence="5">Cell division protein SepF</fullName>
    </recommendedName>
</protein>
<dbReference type="KEGG" id="clt:CM240_1598"/>
<dbReference type="EMBL" id="HG917868">
    <property type="protein sequence ID" value="CDM68756.1"/>
    <property type="molecule type" value="Genomic_DNA"/>
</dbReference>
<evidence type="ECO:0000256" key="5">
    <source>
        <dbReference type="HAMAP-Rule" id="MF_01197"/>
    </source>
</evidence>
<dbReference type="HOGENOM" id="CLU_078499_4_0_9"/>
<keyword evidence="6" id="KW-0175">Coiled coil</keyword>
<dbReference type="AlphaFoldDB" id="W6RVN0"/>
<comment type="similarity">
    <text evidence="5">Belongs to the SepF family.</text>
</comment>
<comment type="function">
    <text evidence="4 5">Cell division protein that is part of the divisome complex and is recruited early to the Z-ring. Probably stimulates Z-ring formation, perhaps through the cross-linking of FtsZ protofilaments. Its function overlaps with FtsA.</text>
</comment>
<sequence>MFNKFKEIIGLEDEEDFIEEMEENREKEEEVNSLERETIFNTKKSNSYGENKLVNIHTSASVKVVISKPNNYDEATAICDDLRNRRIVVVNTSNLETKVAQRLLDFISGACYAVNGEIQEVEKGVYVLSPSNVEVSKEIGKSFASKRGFLDSEE</sequence>
<evidence type="ECO:0000313" key="8">
    <source>
        <dbReference type="Proteomes" id="UP000019426"/>
    </source>
</evidence>
<gene>
    <name evidence="5" type="primary">sepF</name>
    <name evidence="7" type="ORF">CM240_1598</name>
</gene>
<evidence type="ECO:0000313" key="7">
    <source>
        <dbReference type="EMBL" id="CDM68756.1"/>
    </source>
</evidence>
<evidence type="ECO:0000256" key="4">
    <source>
        <dbReference type="ARBA" id="ARBA00044936"/>
    </source>
</evidence>